<comment type="similarity">
    <text evidence="3">Belongs to the CSN4 family.</text>
</comment>
<dbReference type="InParanoid" id="A0A316VCF3"/>
<feature type="region of interest" description="Disordered" evidence="8">
    <location>
        <begin position="376"/>
        <end position="403"/>
    </location>
</feature>
<keyword evidence="7" id="KW-0539">Nucleus</keyword>
<evidence type="ECO:0000256" key="3">
    <source>
        <dbReference type="ARBA" id="ARBA00010417"/>
    </source>
</evidence>
<dbReference type="Pfam" id="PF01399">
    <property type="entry name" value="PCI"/>
    <property type="match status" value="1"/>
</dbReference>
<evidence type="ECO:0000256" key="1">
    <source>
        <dbReference type="ARBA" id="ARBA00004123"/>
    </source>
</evidence>
<evidence type="ECO:0000256" key="7">
    <source>
        <dbReference type="ARBA" id="ARBA00023242"/>
    </source>
</evidence>
<dbReference type="SMART" id="SM00088">
    <property type="entry name" value="PINT"/>
    <property type="match status" value="1"/>
</dbReference>
<name>A0A316VCF3_9BASI</name>
<dbReference type="OrthoDB" id="295656at2759"/>
<gene>
    <name evidence="10" type="ORF">FA14DRAFT_38172</name>
</gene>
<dbReference type="InterPro" id="IPR036390">
    <property type="entry name" value="WH_DNA-bd_sf"/>
</dbReference>
<keyword evidence="11" id="KW-1185">Reference proteome</keyword>
<dbReference type="GO" id="GO:0005829">
    <property type="term" value="C:cytosol"/>
    <property type="evidence" value="ECO:0007669"/>
    <property type="project" value="TreeGrafter"/>
</dbReference>
<dbReference type="PANTHER" id="PTHR10855:SF2">
    <property type="entry name" value="COP9 SIGNALOSOME COMPLEX SUBUNIT 4"/>
    <property type="match status" value="1"/>
</dbReference>
<reference evidence="10 11" key="1">
    <citation type="journal article" date="2018" name="Mol. Biol. Evol.">
        <title>Broad Genomic Sampling Reveals a Smut Pathogenic Ancestry of the Fungal Clade Ustilaginomycotina.</title>
        <authorList>
            <person name="Kijpornyongpan T."/>
            <person name="Mondo S.J."/>
            <person name="Barry K."/>
            <person name="Sandor L."/>
            <person name="Lee J."/>
            <person name="Lipzen A."/>
            <person name="Pangilinan J."/>
            <person name="LaButti K."/>
            <person name="Hainaut M."/>
            <person name="Henrissat B."/>
            <person name="Grigoriev I.V."/>
            <person name="Spatafora J.W."/>
            <person name="Aime M.C."/>
        </authorList>
    </citation>
    <scope>NUCLEOTIDE SEQUENCE [LARGE SCALE GENOMIC DNA]</scope>
    <source>
        <strain evidence="10 11">MCA 3882</strain>
    </source>
</reference>
<evidence type="ECO:0000313" key="10">
    <source>
        <dbReference type="EMBL" id="PWN35160.1"/>
    </source>
</evidence>
<dbReference type="STRING" id="1280837.A0A316VCF3"/>
<feature type="region of interest" description="Disordered" evidence="8">
    <location>
        <begin position="485"/>
        <end position="509"/>
    </location>
</feature>
<dbReference type="Gene3D" id="1.10.10.10">
    <property type="entry name" value="Winged helix-like DNA-binding domain superfamily/Winged helix DNA-binding domain"/>
    <property type="match status" value="1"/>
</dbReference>
<dbReference type="AlphaFoldDB" id="A0A316VCF3"/>
<dbReference type="Pfam" id="PF22241">
    <property type="entry name" value="PSMD12-CSN4_N"/>
    <property type="match status" value="1"/>
</dbReference>
<feature type="domain" description="PCI" evidence="9">
    <location>
        <begin position="261"/>
        <end position="473"/>
    </location>
</feature>
<comment type="subcellular location">
    <subcellularLocation>
        <location evidence="2">Cytoplasm</location>
    </subcellularLocation>
    <subcellularLocation>
        <location evidence="1">Nucleus</location>
    </subcellularLocation>
</comment>
<dbReference type="EMBL" id="KZ819603">
    <property type="protein sequence ID" value="PWN35160.1"/>
    <property type="molecule type" value="Genomic_DNA"/>
</dbReference>
<evidence type="ECO:0000256" key="2">
    <source>
        <dbReference type="ARBA" id="ARBA00004496"/>
    </source>
</evidence>
<sequence length="541" mass="59716">MSESGQSFLEEVKKNLTEISNSKTPSQRPPAYLAILRDILAQPASVLPSNGQYSLKEAVSVYLAYTALSDTNATGGNLVVGRQVLRDFDEAIVEAGKKHRDGQKDDAMTDSKTISAIADEDVQIEILESALEQLQPRVLSFEEQANTIRLHLADTLENAEQWIEAARVLQGISLDSSHRFVSDLHKLRIYVRIVRLLLEGDDAVGADTMLKRASLLVHNIPGVMSSSFGISNNPTLQEAWAKMSEEEKIEAKTLGLQFKLSQARIYDSQRRFAEAANRYHEVSYVTEIDEAERTMMLSAAVTASILAPAGPQRSRILATLARDERTASLPQHTILTKTFLDQIIRPNEIKSFEKILSPHQLASLPKSEQDLIRHVRSSKDKQNGDVAMSGEYEEDKESSRTGPSTVLDRAMMEHNIIAASRLYVNITLNGLGRLLDLHSLAAETMVRRMIVQGRLKAEIDQVAGLIVFHEQKSREIGLAAGAASGAAGGKETEQAKQEQGQGEDDDLSTVYTRRWDANIAKSASGVEEVCARLRARGYLKV</sequence>
<dbReference type="PANTHER" id="PTHR10855">
    <property type="entry name" value="26S PROTEASOME NON-ATPASE REGULATORY SUBUNIT 12/COP9 SIGNALOSOME COMPLEX SUBUNIT 4"/>
    <property type="match status" value="1"/>
</dbReference>
<accession>A0A316VCF3</accession>
<proteinExistence type="inferred from homology"/>
<evidence type="ECO:0000256" key="5">
    <source>
        <dbReference type="ARBA" id="ARBA00022490"/>
    </source>
</evidence>
<dbReference type="InterPro" id="IPR000717">
    <property type="entry name" value="PCI_dom"/>
</dbReference>
<evidence type="ECO:0000259" key="9">
    <source>
        <dbReference type="PROSITE" id="PS50250"/>
    </source>
</evidence>
<dbReference type="GeneID" id="37024053"/>
<dbReference type="Proteomes" id="UP000245771">
    <property type="component" value="Unassembled WGS sequence"/>
</dbReference>
<organism evidence="10 11">
    <name type="scientific">Meira miltonrushii</name>
    <dbReference type="NCBI Taxonomy" id="1280837"/>
    <lineage>
        <taxon>Eukaryota</taxon>
        <taxon>Fungi</taxon>
        <taxon>Dikarya</taxon>
        <taxon>Basidiomycota</taxon>
        <taxon>Ustilaginomycotina</taxon>
        <taxon>Exobasidiomycetes</taxon>
        <taxon>Exobasidiales</taxon>
        <taxon>Brachybasidiaceae</taxon>
        <taxon>Meira</taxon>
    </lineage>
</organism>
<dbReference type="RefSeq" id="XP_025355462.1">
    <property type="nucleotide sequence ID" value="XM_025502272.1"/>
</dbReference>
<dbReference type="SUPFAM" id="SSF46785">
    <property type="entry name" value="Winged helix' DNA-binding domain"/>
    <property type="match status" value="1"/>
</dbReference>
<dbReference type="GO" id="GO:0008180">
    <property type="term" value="C:COP9 signalosome"/>
    <property type="evidence" value="ECO:0007669"/>
    <property type="project" value="UniProtKB-KW"/>
</dbReference>
<evidence type="ECO:0000256" key="8">
    <source>
        <dbReference type="SAM" id="MobiDB-lite"/>
    </source>
</evidence>
<evidence type="ECO:0000313" key="11">
    <source>
        <dbReference type="Proteomes" id="UP000245771"/>
    </source>
</evidence>
<protein>
    <recommendedName>
        <fullName evidence="4">COP9 signalosome complex subunit 4</fullName>
    </recommendedName>
</protein>
<keyword evidence="6" id="KW-0736">Signalosome</keyword>
<dbReference type="InterPro" id="IPR054559">
    <property type="entry name" value="PSMD12-CSN4-like_N"/>
</dbReference>
<evidence type="ECO:0000256" key="4">
    <source>
        <dbReference type="ARBA" id="ARBA00014881"/>
    </source>
</evidence>
<evidence type="ECO:0000256" key="6">
    <source>
        <dbReference type="ARBA" id="ARBA00022790"/>
    </source>
</evidence>
<dbReference type="PROSITE" id="PS50250">
    <property type="entry name" value="PCI"/>
    <property type="match status" value="1"/>
</dbReference>
<dbReference type="InterPro" id="IPR036388">
    <property type="entry name" value="WH-like_DNA-bd_sf"/>
</dbReference>
<dbReference type="InterPro" id="IPR040134">
    <property type="entry name" value="PSMD12/CSN4"/>
</dbReference>
<keyword evidence="5" id="KW-0963">Cytoplasm</keyword>